<dbReference type="InterPro" id="IPR036079">
    <property type="entry name" value="ATPase_csu/dsu_sf"/>
</dbReference>
<evidence type="ECO:0000256" key="1">
    <source>
        <dbReference type="ARBA" id="ARBA00006709"/>
    </source>
</evidence>
<keyword evidence="3" id="KW-0406">Ion transport</keyword>
<dbReference type="InterPro" id="IPR044911">
    <property type="entry name" value="V-type_ATPase_csu/dsu_dom_3"/>
</dbReference>
<dbReference type="PANTHER" id="PTHR38682">
    <property type="entry name" value="V-TYPE ATP SYNTHASE SUBUNIT C"/>
    <property type="match status" value="1"/>
</dbReference>
<evidence type="ECO:0000313" key="5">
    <source>
        <dbReference type="Proteomes" id="UP000823611"/>
    </source>
</evidence>
<dbReference type="AlphaFoldDB" id="A0A9D9DXZ9"/>
<dbReference type="SUPFAM" id="SSF103486">
    <property type="entry name" value="V-type ATP synthase subunit C"/>
    <property type="match status" value="1"/>
</dbReference>
<dbReference type="Pfam" id="PF01992">
    <property type="entry name" value="vATP-synt_AC39"/>
    <property type="match status" value="1"/>
</dbReference>
<dbReference type="InterPro" id="IPR002843">
    <property type="entry name" value="ATPase_V0-cplx_csu/dsu"/>
</dbReference>
<evidence type="ECO:0000313" key="4">
    <source>
        <dbReference type="EMBL" id="MBO8435075.1"/>
    </source>
</evidence>
<comment type="similarity">
    <text evidence="1">Belongs to the V-ATPase V0D/AC39 subunit family.</text>
</comment>
<evidence type="ECO:0000256" key="3">
    <source>
        <dbReference type="ARBA" id="ARBA00023065"/>
    </source>
</evidence>
<sequence length="325" mass="37293">MAKENIYPFAVAKIRVYENRLLTEQNFIQMAEAKSVEECIRTLSEAGYNGGNTFGVNEFESVLSSEMGNVYKLMAELVPDENFMDIFLYKNDYHNAKVIVKSELSGIDGEKYLLGGGLIPIETLKEAIFDRDYNKLPVVMAKALASAYEMYAKTQSGQYIDMVIDKAYFKYISEIAKNSKNDFIIGYVQKICDLTNLKIFARVRKMKKSFWHTFENAFVFGGTLSYETFEKAFSDENYKDALKGTGYNEVLEYMDKGFTEFEKACDDYMMEYVRGAKYMSLTLEPLIAYIHAKETEVKTVRIIIASKINGIDSDTIKERLREAYV</sequence>
<dbReference type="PANTHER" id="PTHR38682:SF1">
    <property type="entry name" value="V-TYPE ATP SYNTHASE SUBUNIT C"/>
    <property type="match status" value="1"/>
</dbReference>
<gene>
    <name evidence="4" type="ORF">IAC55_07130</name>
</gene>
<dbReference type="Proteomes" id="UP000823611">
    <property type="component" value="Unassembled WGS sequence"/>
</dbReference>
<dbReference type="Gene3D" id="1.10.132.50">
    <property type="entry name" value="ATP synthase (C/AC39) subunit, domain 3"/>
    <property type="match status" value="1"/>
</dbReference>
<dbReference type="NCBIfam" id="NF002266">
    <property type="entry name" value="PRK01198.1-2"/>
    <property type="match status" value="1"/>
</dbReference>
<accession>A0A9D9DXZ9</accession>
<dbReference type="InterPro" id="IPR050873">
    <property type="entry name" value="V-ATPase_V0D/AC39_subunit"/>
</dbReference>
<protein>
    <submittedName>
        <fullName evidence="4">V-type ATP synthase subunit C</fullName>
    </submittedName>
</protein>
<reference evidence="4" key="1">
    <citation type="submission" date="2020-10" db="EMBL/GenBank/DDBJ databases">
        <authorList>
            <person name="Gilroy R."/>
        </authorList>
    </citation>
    <scope>NUCLEOTIDE SEQUENCE</scope>
    <source>
        <strain evidence="4">F6-4510</strain>
    </source>
</reference>
<comment type="caution">
    <text evidence="4">The sequence shown here is derived from an EMBL/GenBank/DDBJ whole genome shotgun (WGS) entry which is preliminary data.</text>
</comment>
<organism evidence="4 5">
    <name type="scientific">Candidatus Fimicola merdigallinarum</name>
    <dbReference type="NCBI Taxonomy" id="2840819"/>
    <lineage>
        <taxon>Bacteria</taxon>
        <taxon>Bacillati</taxon>
        <taxon>Bacillota</taxon>
        <taxon>Clostridia</taxon>
        <taxon>Lachnospirales</taxon>
        <taxon>Lachnospiraceae</taxon>
        <taxon>Lachnospiraceae incertae sedis</taxon>
        <taxon>Candidatus Fimicola</taxon>
    </lineage>
</organism>
<name>A0A9D9DXZ9_9FIRM</name>
<proteinExistence type="inferred from homology"/>
<keyword evidence="2" id="KW-0813">Transport</keyword>
<evidence type="ECO:0000256" key="2">
    <source>
        <dbReference type="ARBA" id="ARBA00022448"/>
    </source>
</evidence>
<dbReference type="GO" id="GO:0046961">
    <property type="term" value="F:proton-transporting ATPase activity, rotational mechanism"/>
    <property type="evidence" value="ECO:0007669"/>
    <property type="project" value="InterPro"/>
</dbReference>
<dbReference type="InterPro" id="IPR035067">
    <property type="entry name" value="V-type_ATPase_csu/dsu"/>
</dbReference>
<dbReference type="EMBL" id="JADIMX010000132">
    <property type="protein sequence ID" value="MBO8435075.1"/>
    <property type="molecule type" value="Genomic_DNA"/>
</dbReference>
<reference evidence="4" key="2">
    <citation type="journal article" date="2021" name="PeerJ">
        <title>Extensive microbial diversity within the chicken gut microbiome revealed by metagenomics and culture.</title>
        <authorList>
            <person name="Gilroy R."/>
            <person name="Ravi A."/>
            <person name="Getino M."/>
            <person name="Pursley I."/>
            <person name="Horton D.L."/>
            <person name="Alikhan N.F."/>
            <person name="Baker D."/>
            <person name="Gharbi K."/>
            <person name="Hall N."/>
            <person name="Watson M."/>
            <person name="Adriaenssens E.M."/>
            <person name="Foster-Nyarko E."/>
            <person name="Jarju S."/>
            <person name="Secka A."/>
            <person name="Antonio M."/>
            <person name="Oren A."/>
            <person name="Chaudhuri R.R."/>
            <person name="La Ragione R."/>
            <person name="Hildebrand F."/>
            <person name="Pallen M.J."/>
        </authorList>
    </citation>
    <scope>NUCLEOTIDE SEQUENCE</scope>
    <source>
        <strain evidence="4">F6-4510</strain>
    </source>
</reference>
<dbReference type="Gene3D" id="1.20.1690.10">
    <property type="entry name" value="V-type ATP synthase subunit C domain"/>
    <property type="match status" value="2"/>
</dbReference>